<evidence type="ECO:0000256" key="3">
    <source>
        <dbReference type="ARBA" id="ARBA00023002"/>
    </source>
</evidence>
<dbReference type="PANTHER" id="PTHR11592">
    <property type="entry name" value="GLUTATHIONE PEROXIDASE"/>
    <property type="match status" value="1"/>
</dbReference>
<dbReference type="PROSITE" id="PS51355">
    <property type="entry name" value="GLUTATHIONE_PEROXID_3"/>
    <property type="match status" value="1"/>
</dbReference>
<dbReference type="CDD" id="cd00340">
    <property type="entry name" value="GSH_Peroxidase"/>
    <property type="match status" value="1"/>
</dbReference>
<dbReference type="InterPro" id="IPR036249">
    <property type="entry name" value="Thioredoxin-like_sf"/>
</dbReference>
<dbReference type="InterPro" id="IPR029759">
    <property type="entry name" value="GPX_AS"/>
</dbReference>
<dbReference type="PATRIC" id="fig|1122219.3.peg.2366"/>
<evidence type="ECO:0000256" key="1">
    <source>
        <dbReference type="ARBA" id="ARBA00006926"/>
    </source>
</evidence>
<evidence type="ECO:0000313" key="8">
    <source>
        <dbReference type="Proteomes" id="UP000036503"/>
    </source>
</evidence>
<dbReference type="AlphaFoldDB" id="A0A0J6WVA4"/>
<dbReference type="PRINTS" id="PR01011">
    <property type="entry name" value="GLUTPROXDASE"/>
</dbReference>
<dbReference type="PROSITE" id="PS00763">
    <property type="entry name" value="GLUTATHIONE_PEROXID_2"/>
    <property type="match status" value="1"/>
</dbReference>
<dbReference type="PROSITE" id="PS00460">
    <property type="entry name" value="GLUTATHIONE_PEROXID_1"/>
    <property type="match status" value="1"/>
</dbReference>
<dbReference type="PIRSF" id="PIRSF000303">
    <property type="entry name" value="Glutathion_perox"/>
    <property type="match status" value="1"/>
</dbReference>
<dbReference type="SUPFAM" id="SSF52833">
    <property type="entry name" value="Thioredoxin-like"/>
    <property type="match status" value="1"/>
</dbReference>
<dbReference type="PROSITE" id="PS51352">
    <property type="entry name" value="THIOREDOXIN_2"/>
    <property type="match status" value="1"/>
</dbReference>
<sequence>MSTYDFTVKNMQGKDVSLSEYSGKLLLIVNTASKCGFTPQYDGLEALYKKYKDQGLVILGFPSNQFLAQEPESNENILSFCKINYGVTFPLFAKIDVRGKDADPLFQFLTAEAPFKGYELDKESGQTIQKVVKQYYPENVEGNEVKWNFTKFLIGRDGSVKGRYEPSVTPEELDPVIKKML</sequence>
<dbReference type="STRING" id="39029.BSR42_09465"/>
<organism evidence="7 8">
    <name type="scientific">Megasphaera cerevisiae DSM 20462</name>
    <dbReference type="NCBI Taxonomy" id="1122219"/>
    <lineage>
        <taxon>Bacteria</taxon>
        <taxon>Bacillati</taxon>
        <taxon>Bacillota</taxon>
        <taxon>Negativicutes</taxon>
        <taxon>Veillonellales</taxon>
        <taxon>Veillonellaceae</taxon>
        <taxon>Megasphaera</taxon>
    </lineage>
</organism>
<feature type="domain" description="Thioredoxin" evidence="6">
    <location>
        <begin position="1"/>
        <end position="181"/>
    </location>
</feature>
<keyword evidence="3 5" id="KW-0560">Oxidoreductase</keyword>
<evidence type="ECO:0000256" key="2">
    <source>
        <dbReference type="ARBA" id="ARBA00022559"/>
    </source>
</evidence>
<comment type="caution">
    <text evidence="7">The sequence shown here is derived from an EMBL/GenBank/DDBJ whole genome shotgun (WGS) entry which is preliminary data.</text>
</comment>
<keyword evidence="2 5" id="KW-0575">Peroxidase</keyword>
<dbReference type="PANTHER" id="PTHR11592:SF78">
    <property type="entry name" value="GLUTATHIONE PEROXIDASE"/>
    <property type="match status" value="1"/>
</dbReference>
<dbReference type="InParanoid" id="A0A0J6WVA4"/>
<dbReference type="Gene3D" id="3.40.30.10">
    <property type="entry name" value="Glutaredoxin"/>
    <property type="match status" value="1"/>
</dbReference>
<proteinExistence type="inferred from homology"/>
<dbReference type="GO" id="GO:0034599">
    <property type="term" value="P:cellular response to oxidative stress"/>
    <property type="evidence" value="ECO:0007669"/>
    <property type="project" value="TreeGrafter"/>
</dbReference>
<dbReference type="GO" id="GO:0004601">
    <property type="term" value="F:peroxidase activity"/>
    <property type="evidence" value="ECO:0007669"/>
    <property type="project" value="UniProtKB-KW"/>
</dbReference>
<gene>
    <name evidence="7" type="ORF">AB840_11960</name>
</gene>
<accession>A0A0J6WVA4</accession>
<dbReference type="Proteomes" id="UP000036503">
    <property type="component" value="Unassembled WGS sequence"/>
</dbReference>
<dbReference type="InterPro" id="IPR013766">
    <property type="entry name" value="Thioredoxin_domain"/>
</dbReference>
<evidence type="ECO:0000259" key="6">
    <source>
        <dbReference type="PROSITE" id="PS51352"/>
    </source>
</evidence>
<protein>
    <recommendedName>
        <fullName evidence="5">Glutathione peroxidase</fullName>
    </recommendedName>
</protein>
<dbReference type="Pfam" id="PF00255">
    <property type="entry name" value="GSHPx"/>
    <property type="match status" value="1"/>
</dbReference>
<dbReference type="InterPro" id="IPR000889">
    <property type="entry name" value="Glutathione_peroxidase"/>
</dbReference>
<keyword evidence="8" id="KW-1185">Reference proteome</keyword>
<dbReference type="FunFam" id="3.40.30.10:FF:000010">
    <property type="entry name" value="Glutathione peroxidase"/>
    <property type="match status" value="1"/>
</dbReference>
<dbReference type="OrthoDB" id="9809733at2"/>
<comment type="similarity">
    <text evidence="1 5">Belongs to the glutathione peroxidase family.</text>
</comment>
<dbReference type="FunCoup" id="A0A0J6WVA4">
    <property type="interactions" value="266"/>
</dbReference>
<dbReference type="RefSeq" id="WP_048515078.1">
    <property type="nucleotide sequence ID" value="NZ_FUXD01000024.1"/>
</dbReference>
<evidence type="ECO:0000256" key="5">
    <source>
        <dbReference type="RuleBase" id="RU000499"/>
    </source>
</evidence>
<dbReference type="EMBL" id="LEKT01000048">
    <property type="protein sequence ID" value="KMO85737.1"/>
    <property type="molecule type" value="Genomic_DNA"/>
</dbReference>
<evidence type="ECO:0000256" key="4">
    <source>
        <dbReference type="PIRSR" id="PIRSR000303-1"/>
    </source>
</evidence>
<feature type="active site" evidence="4">
    <location>
        <position position="35"/>
    </location>
</feature>
<dbReference type="InterPro" id="IPR029760">
    <property type="entry name" value="GPX_CS"/>
</dbReference>
<reference evidence="7 8" key="1">
    <citation type="submission" date="2015-06" db="EMBL/GenBank/DDBJ databases">
        <title>Draft genome sequence of beer spoilage bacterium Megasphaera cerevisiae type strain 20462.</title>
        <authorList>
            <person name="Kutumbaka K."/>
            <person name="Pasmowitz J."/>
            <person name="Mategko J."/>
            <person name="Reyes D."/>
            <person name="Friedrich A."/>
            <person name="Han S."/>
            <person name="Martens-Habbena W."/>
            <person name="Neal-McKinney J."/>
            <person name="Janagama H.K."/>
            <person name="Nadala C."/>
            <person name="Samadpour M."/>
        </authorList>
    </citation>
    <scope>NUCLEOTIDE SEQUENCE [LARGE SCALE GENOMIC DNA]</scope>
    <source>
        <strain evidence="7 8">DSM 20462</strain>
    </source>
</reference>
<name>A0A0J6WVA4_9FIRM</name>
<evidence type="ECO:0000313" key="7">
    <source>
        <dbReference type="EMBL" id="KMO85737.1"/>
    </source>
</evidence>